<accession>A0A4R5BP78</accession>
<evidence type="ECO:0000313" key="7">
    <source>
        <dbReference type="EMBL" id="TDD85802.1"/>
    </source>
</evidence>
<feature type="transmembrane region" description="Helical" evidence="5">
    <location>
        <begin position="244"/>
        <end position="267"/>
    </location>
</feature>
<name>A0A4R5BP78_9PSEU</name>
<dbReference type="Proteomes" id="UP000294723">
    <property type="component" value="Unassembled WGS sequence"/>
</dbReference>
<keyword evidence="8" id="KW-1185">Reference proteome</keyword>
<feature type="transmembrane region" description="Helical" evidence="5">
    <location>
        <begin position="83"/>
        <end position="101"/>
    </location>
</feature>
<keyword evidence="2 5" id="KW-0812">Transmembrane</keyword>
<evidence type="ECO:0000256" key="2">
    <source>
        <dbReference type="ARBA" id="ARBA00022692"/>
    </source>
</evidence>
<proteinExistence type="predicted"/>
<gene>
    <name evidence="7" type="ORF">E1202_20150</name>
</gene>
<feature type="domain" description="Integral membrane bound transporter" evidence="6">
    <location>
        <begin position="192"/>
        <end position="322"/>
    </location>
</feature>
<reference evidence="7 8" key="1">
    <citation type="submission" date="2019-03" db="EMBL/GenBank/DDBJ databases">
        <title>Draft genome sequences of novel Actinobacteria.</title>
        <authorList>
            <person name="Sahin N."/>
            <person name="Ay H."/>
            <person name="Saygin H."/>
        </authorList>
    </citation>
    <scope>NUCLEOTIDE SEQUENCE [LARGE SCALE GENOMIC DNA]</scope>
    <source>
        <strain evidence="7 8">5K548</strain>
    </source>
</reference>
<evidence type="ECO:0000259" key="6">
    <source>
        <dbReference type="Pfam" id="PF13515"/>
    </source>
</evidence>
<evidence type="ECO:0000256" key="4">
    <source>
        <dbReference type="ARBA" id="ARBA00023136"/>
    </source>
</evidence>
<feature type="transmembrane region" description="Helical" evidence="5">
    <location>
        <begin position="12"/>
        <end position="39"/>
    </location>
</feature>
<feature type="transmembrane region" description="Helical" evidence="5">
    <location>
        <begin position="173"/>
        <end position="197"/>
    </location>
</feature>
<keyword evidence="4 5" id="KW-0472">Membrane</keyword>
<feature type="transmembrane region" description="Helical" evidence="5">
    <location>
        <begin position="133"/>
        <end position="152"/>
    </location>
</feature>
<evidence type="ECO:0000256" key="5">
    <source>
        <dbReference type="SAM" id="Phobius"/>
    </source>
</evidence>
<feature type="transmembrane region" description="Helical" evidence="5">
    <location>
        <begin position="279"/>
        <end position="297"/>
    </location>
</feature>
<organism evidence="7 8">
    <name type="scientific">Saccharopolyspora karakumensis</name>
    <dbReference type="NCBI Taxonomy" id="2530386"/>
    <lineage>
        <taxon>Bacteria</taxon>
        <taxon>Bacillati</taxon>
        <taxon>Actinomycetota</taxon>
        <taxon>Actinomycetes</taxon>
        <taxon>Pseudonocardiales</taxon>
        <taxon>Pseudonocardiaceae</taxon>
        <taxon>Saccharopolyspora</taxon>
    </lineage>
</organism>
<feature type="transmembrane region" description="Helical" evidence="5">
    <location>
        <begin position="60"/>
        <end position="77"/>
    </location>
</feature>
<sequence>MSPSDRDHVHAFRVALGLFFPGILVLLSGRYEMLVYAVFGSFTGMYGRAEPYRLRLRHQTQAGAILVASVSIGVVLSELQAPPWALVAVAVCCATLISLLTDILDLRPAGPFFGIFALGTTATIPAGHVPFDLAVGICLGTALFCLLVSRIGTAGNALGERSTRDTNRRRPCAFDLLIHAARYAFAISAAGTCGLLLGTEHANWAMVSAAVPLAVIDKANLLDPGIHDVVHRGIHRVLGTLTGLVATALLLAPDFGSTVLAVLVIVLLFPTELFMMRHYGIALGFFTPLIMLMTQLADPSDPLTMLTDRGIDTLIGVAAGIAMAVLVRRPKLKSSPDRSHLSTAFRT</sequence>
<evidence type="ECO:0000313" key="8">
    <source>
        <dbReference type="Proteomes" id="UP000294723"/>
    </source>
</evidence>
<dbReference type="EMBL" id="SMLA01000033">
    <property type="protein sequence ID" value="TDD85802.1"/>
    <property type="molecule type" value="Genomic_DNA"/>
</dbReference>
<protein>
    <submittedName>
        <fullName evidence="7">FUSC family protein</fullName>
    </submittedName>
</protein>
<comment type="caution">
    <text evidence="7">The sequence shown here is derived from an EMBL/GenBank/DDBJ whole genome shotgun (WGS) entry which is preliminary data.</text>
</comment>
<evidence type="ECO:0000256" key="1">
    <source>
        <dbReference type="ARBA" id="ARBA00004141"/>
    </source>
</evidence>
<comment type="subcellular location">
    <subcellularLocation>
        <location evidence="1">Membrane</location>
        <topology evidence="1">Multi-pass membrane protein</topology>
    </subcellularLocation>
</comment>
<dbReference type="AlphaFoldDB" id="A0A4R5BP78"/>
<evidence type="ECO:0000256" key="3">
    <source>
        <dbReference type="ARBA" id="ARBA00022989"/>
    </source>
</evidence>
<keyword evidence="3 5" id="KW-1133">Transmembrane helix</keyword>
<feature type="transmembrane region" description="Helical" evidence="5">
    <location>
        <begin position="309"/>
        <end position="327"/>
    </location>
</feature>
<dbReference type="GO" id="GO:0016020">
    <property type="term" value="C:membrane"/>
    <property type="evidence" value="ECO:0007669"/>
    <property type="project" value="UniProtKB-SubCell"/>
</dbReference>
<dbReference type="InterPro" id="IPR049453">
    <property type="entry name" value="Memb_transporter_dom"/>
</dbReference>
<dbReference type="Pfam" id="PF13515">
    <property type="entry name" value="FUSC_2"/>
    <property type="match status" value="1"/>
</dbReference>
<feature type="transmembrane region" description="Helical" evidence="5">
    <location>
        <begin position="108"/>
        <end position="127"/>
    </location>
</feature>